<sequence>MREFRQELRSFDRDMREMRDEPWDMSRVPSANIVKDATEDARKESSD</sequence>
<dbReference type="RefSeq" id="WP_167033585.1">
    <property type="nucleotide sequence ID" value="NZ_CP050177.1"/>
</dbReference>
<dbReference type="AlphaFoldDB" id="A0A6G9H4C0"/>
<name>A0A6G9H4C0_9ACTN</name>
<reference evidence="2 3" key="1">
    <citation type="submission" date="2020-03" db="EMBL/GenBank/DDBJ databases">
        <title>A novel species.</title>
        <authorList>
            <person name="Gao J."/>
        </authorList>
    </citation>
    <scope>NUCLEOTIDE SEQUENCE [LARGE SCALE GENOMIC DNA]</scope>
    <source>
        <strain evidence="2 3">QMT-12</strain>
    </source>
</reference>
<dbReference type="KEGG" id="slia:HA039_24900"/>
<feature type="compositionally biased region" description="Basic and acidic residues" evidence="1">
    <location>
        <begin position="1"/>
        <end position="24"/>
    </location>
</feature>
<organism evidence="2 3">
    <name type="scientific">Streptomyces liangshanensis</name>
    <dbReference type="NCBI Taxonomy" id="2717324"/>
    <lineage>
        <taxon>Bacteria</taxon>
        <taxon>Bacillati</taxon>
        <taxon>Actinomycetota</taxon>
        <taxon>Actinomycetes</taxon>
        <taxon>Kitasatosporales</taxon>
        <taxon>Streptomycetaceae</taxon>
        <taxon>Streptomyces</taxon>
    </lineage>
</organism>
<evidence type="ECO:0000313" key="3">
    <source>
        <dbReference type="Proteomes" id="UP000501179"/>
    </source>
</evidence>
<dbReference type="EMBL" id="CP050177">
    <property type="protein sequence ID" value="QIQ05081.1"/>
    <property type="molecule type" value="Genomic_DNA"/>
</dbReference>
<keyword evidence="3" id="KW-1185">Reference proteome</keyword>
<evidence type="ECO:0000313" key="2">
    <source>
        <dbReference type="EMBL" id="QIQ05081.1"/>
    </source>
</evidence>
<feature type="region of interest" description="Disordered" evidence="1">
    <location>
        <begin position="1"/>
        <end position="47"/>
    </location>
</feature>
<proteinExistence type="predicted"/>
<dbReference type="Proteomes" id="UP000501179">
    <property type="component" value="Chromosome"/>
</dbReference>
<accession>A0A6G9H4C0</accession>
<evidence type="ECO:0000256" key="1">
    <source>
        <dbReference type="SAM" id="MobiDB-lite"/>
    </source>
</evidence>
<gene>
    <name evidence="2" type="ORF">HA039_24900</name>
</gene>
<protein>
    <submittedName>
        <fullName evidence="2">Uncharacterized protein</fullName>
    </submittedName>
</protein>
<feature type="compositionally biased region" description="Basic and acidic residues" evidence="1">
    <location>
        <begin position="36"/>
        <end position="47"/>
    </location>
</feature>